<evidence type="ECO:0000313" key="1">
    <source>
        <dbReference type="EMBL" id="OCL02179.1"/>
    </source>
</evidence>
<dbReference type="OrthoDB" id="4460827at2759"/>
<name>A0A8E2JMH7_9PEZI</name>
<organism evidence="1 2">
    <name type="scientific">Glonium stellatum</name>
    <dbReference type="NCBI Taxonomy" id="574774"/>
    <lineage>
        <taxon>Eukaryota</taxon>
        <taxon>Fungi</taxon>
        <taxon>Dikarya</taxon>
        <taxon>Ascomycota</taxon>
        <taxon>Pezizomycotina</taxon>
        <taxon>Dothideomycetes</taxon>
        <taxon>Pleosporomycetidae</taxon>
        <taxon>Gloniales</taxon>
        <taxon>Gloniaceae</taxon>
        <taxon>Glonium</taxon>
    </lineage>
</organism>
<sequence length="58" mass="6907">MAHLVRNVIGENQSGYVKECALRQWLRQTWPNMDIPVQLVLDRWVFDAPRQLTEQEVK</sequence>
<reference evidence="1 2" key="1">
    <citation type="journal article" date="2016" name="Nat. Commun.">
        <title>Ectomycorrhizal ecology is imprinted in the genome of the dominant symbiotic fungus Cenococcum geophilum.</title>
        <authorList>
            <consortium name="DOE Joint Genome Institute"/>
            <person name="Peter M."/>
            <person name="Kohler A."/>
            <person name="Ohm R.A."/>
            <person name="Kuo A."/>
            <person name="Krutzmann J."/>
            <person name="Morin E."/>
            <person name="Arend M."/>
            <person name="Barry K.W."/>
            <person name="Binder M."/>
            <person name="Choi C."/>
            <person name="Clum A."/>
            <person name="Copeland A."/>
            <person name="Grisel N."/>
            <person name="Haridas S."/>
            <person name="Kipfer T."/>
            <person name="LaButti K."/>
            <person name="Lindquist E."/>
            <person name="Lipzen A."/>
            <person name="Maire R."/>
            <person name="Meier B."/>
            <person name="Mihaltcheva S."/>
            <person name="Molinier V."/>
            <person name="Murat C."/>
            <person name="Poggeler S."/>
            <person name="Quandt C.A."/>
            <person name="Sperisen C."/>
            <person name="Tritt A."/>
            <person name="Tisserant E."/>
            <person name="Crous P.W."/>
            <person name="Henrissat B."/>
            <person name="Nehls U."/>
            <person name="Egli S."/>
            <person name="Spatafora J.W."/>
            <person name="Grigoriev I.V."/>
            <person name="Martin F.M."/>
        </authorList>
    </citation>
    <scope>NUCLEOTIDE SEQUENCE [LARGE SCALE GENOMIC DNA]</scope>
    <source>
        <strain evidence="1 2">CBS 207.34</strain>
    </source>
</reference>
<proteinExistence type="predicted"/>
<dbReference type="EMBL" id="KV750990">
    <property type="protein sequence ID" value="OCL02179.1"/>
    <property type="molecule type" value="Genomic_DNA"/>
</dbReference>
<dbReference type="Proteomes" id="UP000250140">
    <property type="component" value="Unassembled WGS sequence"/>
</dbReference>
<dbReference type="AlphaFoldDB" id="A0A8E2JMH7"/>
<evidence type="ECO:0000313" key="2">
    <source>
        <dbReference type="Proteomes" id="UP000250140"/>
    </source>
</evidence>
<gene>
    <name evidence="1" type="ORF">AOQ84DRAFT_382936</name>
</gene>
<protein>
    <submittedName>
        <fullName evidence="1">Uncharacterized protein</fullName>
    </submittedName>
</protein>
<keyword evidence="2" id="KW-1185">Reference proteome</keyword>
<accession>A0A8E2JMH7</accession>